<accession>A0A2T0ASG8</accession>
<dbReference type="GO" id="GO:0016829">
    <property type="term" value="F:lyase activity"/>
    <property type="evidence" value="ECO:0007669"/>
    <property type="project" value="UniProtKB-KW"/>
</dbReference>
<reference evidence="1 2" key="1">
    <citation type="submission" date="2018-03" db="EMBL/GenBank/DDBJ databases">
        <title>Genome sequence of Moorella humiferrea DSM 23265.</title>
        <authorList>
            <person name="Poehlein A."/>
            <person name="Daniel R."/>
        </authorList>
    </citation>
    <scope>NUCLEOTIDE SEQUENCE [LARGE SCALE GENOMIC DNA]</scope>
    <source>
        <strain evidence="1 2">DSM 23265</strain>
    </source>
</reference>
<keyword evidence="1" id="KW-0456">Lyase</keyword>
<dbReference type="EMBL" id="PVXM01000023">
    <property type="protein sequence ID" value="PRR73169.1"/>
    <property type="molecule type" value="Genomic_DNA"/>
</dbReference>
<organism evidence="1 2">
    <name type="scientific">Neomoorella humiferrea</name>
    <dbReference type="NCBI Taxonomy" id="676965"/>
    <lineage>
        <taxon>Bacteria</taxon>
        <taxon>Bacillati</taxon>
        <taxon>Bacillota</taxon>
        <taxon>Clostridia</taxon>
        <taxon>Neomoorellales</taxon>
        <taxon>Neomoorellaceae</taxon>
        <taxon>Neomoorella</taxon>
    </lineage>
</organism>
<evidence type="ECO:0000313" key="2">
    <source>
        <dbReference type="Proteomes" id="UP000238415"/>
    </source>
</evidence>
<evidence type="ECO:0000313" key="1">
    <source>
        <dbReference type="EMBL" id="PRR73169.1"/>
    </source>
</evidence>
<dbReference type="Proteomes" id="UP000238415">
    <property type="component" value="Unassembled WGS sequence"/>
</dbReference>
<proteinExistence type="predicted"/>
<sequence length="352" mass="39830">MSLQTKSLVFLQRMLFQSFPAVEKELSNWRNVASLIPQPELRKQALDSLREKKFHCQGGSVYATLSPAKSLRRQLLKAIVSLQTISDYLDNLSDRSGIVNEDAFRQLHLAFTDALTPEGRDHDYYSCYPYFRDGGYLAALVKTCRQALADLPGYKKMQGHIMELAHLYCHLQIVKHLEEGKREAILKKRLEPLAQKYGLYWWELAAATGSTLGIFALMAAAADDGSKDRAAALKETYFPWIGGLHILLDYFIDQQEDRRGGDLNFCSFYCSQDEAAARFKLFLRQAKDKAAGLPEPGFHLLVVKGLPALYLSDFKARDPGYLSTCKVILQEAGAFSQQLFLLCRFLRRIGVI</sequence>
<name>A0A2T0ASG8_9FIRM</name>
<protein>
    <submittedName>
        <fullName evidence="1">Tetraprenyl-beta-curcumene synthase</fullName>
        <ecNumber evidence="1">4.2.3.130</ecNumber>
    </submittedName>
</protein>
<comment type="caution">
    <text evidence="1">The sequence shown here is derived from an EMBL/GenBank/DDBJ whole genome shotgun (WGS) entry which is preliminary data.</text>
</comment>
<dbReference type="Pfam" id="PF10776">
    <property type="entry name" value="DUF2600"/>
    <property type="match status" value="1"/>
</dbReference>
<dbReference type="EC" id="4.2.3.130" evidence="1"/>
<gene>
    <name evidence="1" type="primary">ytpB</name>
    <name evidence="1" type="ORF">MOHU_12960</name>
</gene>
<keyword evidence="2" id="KW-1185">Reference proteome</keyword>
<dbReference type="InterPro" id="IPR019712">
    <property type="entry name" value="YtpB-like"/>
</dbReference>
<dbReference type="RefSeq" id="WP_245907824.1">
    <property type="nucleotide sequence ID" value="NZ_CP136419.1"/>
</dbReference>
<dbReference type="AlphaFoldDB" id="A0A2T0ASG8"/>